<accession>X0TSF4</accession>
<sequence length="62" mass="7073">MKIKLANKFIFLGLLLYIVAGIMAISGMNYSAIVLLAAIIFLAFGFFVNVKFKWKRLFKKKV</sequence>
<evidence type="ECO:0000256" key="1">
    <source>
        <dbReference type="SAM" id="Phobius"/>
    </source>
</evidence>
<keyword evidence="1" id="KW-0472">Membrane</keyword>
<dbReference type="AlphaFoldDB" id="X0TSF4"/>
<organism evidence="2">
    <name type="scientific">marine sediment metagenome</name>
    <dbReference type="NCBI Taxonomy" id="412755"/>
    <lineage>
        <taxon>unclassified sequences</taxon>
        <taxon>metagenomes</taxon>
        <taxon>ecological metagenomes</taxon>
    </lineage>
</organism>
<reference evidence="2" key="1">
    <citation type="journal article" date="2014" name="Front. Microbiol.">
        <title>High frequency of phylogenetically diverse reductive dehalogenase-homologous genes in deep subseafloor sedimentary metagenomes.</title>
        <authorList>
            <person name="Kawai M."/>
            <person name="Futagami T."/>
            <person name="Toyoda A."/>
            <person name="Takaki Y."/>
            <person name="Nishi S."/>
            <person name="Hori S."/>
            <person name="Arai W."/>
            <person name="Tsubouchi T."/>
            <person name="Morono Y."/>
            <person name="Uchiyama I."/>
            <person name="Ito T."/>
            <person name="Fujiyama A."/>
            <person name="Inagaki F."/>
            <person name="Takami H."/>
        </authorList>
    </citation>
    <scope>NUCLEOTIDE SEQUENCE</scope>
    <source>
        <strain evidence="2">Expedition CK06-06</strain>
    </source>
</reference>
<protein>
    <submittedName>
        <fullName evidence="2">Uncharacterized protein</fullName>
    </submittedName>
</protein>
<feature type="transmembrane region" description="Helical" evidence="1">
    <location>
        <begin position="9"/>
        <end position="26"/>
    </location>
</feature>
<keyword evidence="1" id="KW-1133">Transmembrane helix</keyword>
<name>X0TSF4_9ZZZZ</name>
<evidence type="ECO:0000313" key="2">
    <source>
        <dbReference type="EMBL" id="GAF96478.1"/>
    </source>
</evidence>
<comment type="caution">
    <text evidence="2">The sequence shown here is derived from an EMBL/GenBank/DDBJ whole genome shotgun (WGS) entry which is preliminary data.</text>
</comment>
<gene>
    <name evidence="2" type="ORF">S01H1_28331</name>
</gene>
<dbReference type="EMBL" id="BARS01017311">
    <property type="protein sequence ID" value="GAF96478.1"/>
    <property type="molecule type" value="Genomic_DNA"/>
</dbReference>
<keyword evidence="1" id="KW-0812">Transmembrane</keyword>
<feature type="transmembrane region" description="Helical" evidence="1">
    <location>
        <begin position="32"/>
        <end position="52"/>
    </location>
</feature>
<proteinExistence type="predicted"/>